<dbReference type="InterPro" id="IPR001845">
    <property type="entry name" value="HTH_ArsR_DNA-bd_dom"/>
</dbReference>
<accession>A0A7C5M4M3</accession>
<dbReference type="SUPFAM" id="SSF46785">
    <property type="entry name" value="Winged helix' DNA-binding domain"/>
    <property type="match status" value="1"/>
</dbReference>
<dbReference type="InterPro" id="IPR011991">
    <property type="entry name" value="ArsR-like_HTH"/>
</dbReference>
<proteinExistence type="predicted"/>
<dbReference type="InterPro" id="IPR036390">
    <property type="entry name" value="WH_DNA-bd_sf"/>
</dbReference>
<feature type="domain" description="HTH arsR-type" evidence="4">
    <location>
        <begin position="11"/>
        <end position="105"/>
    </location>
</feature>
<dbReference type="PROSITE" id="PS50987">
    <property type="entry name" value="HTH_ARSR_2"/>
    <property type="match status" value="1"/>
</dbReference>
<comment type="caution">
    <text evidence="5">The sequence shown here is derived from an EMBL/GenBank/DDBJ whole genome shotgun (WGS) entry which is preliminary data.</text>
</comment>
<dbReference type="CDD" id="cd00090">
    <property type="entry name" value="HTH_ARSR"/>
    <property type="match status" value="1"/>
</dbReference>
<evidence type="ECO:0000256" key="1">
    <source>
        <dbReference type="ARBA" id="ARBA00023015"/>
    </source>
</evidence>
<keyword evidence="2" id="KW-0238">DNA-binding</keyword>
<keyword evidence="3" id="KW-0804">Transcription</keyword>
<dbReference type="Pfam" id="PF01022">
    <property type="entry name" value="HTH_5"/>
    <property type="match status" value="1"/>
</dbReference>
<reference evidence="5" key="1">
    <citation type="journal article" date="2020" name="mSystems">
        <title>Genome- and Community-Level Interaction Insights into Carbon Utilization and Element Cycling Functions of Hydrothermarchaeota in Hydrothermal Sediment.</title>
        <authorList>
            <person name="Zhou Z."/>
            <person name="Liu Y."/>
            <person name="Xu W."/>
            <person name="Pan J."/>
            <person name="Luo Z.H."/>
            <person name="Li M."/>
        </authorList>
    </citation>
    <scope>NUCLEOTIDE SEQUENCE [LARGE SCALE GENOMIC DNA]</scope>
    <source>
        <strain evidence="5">HyVt-94</strain>
    </source>
</reference>
<dbReference type="PANTHER" id="PTHR33154:SF18">
    <property type="entry name" value="ARSENICAL RESISTANCE OPERON REPRESSOR"/>
    <property type="match status" value="1"/>
</dbReference>
<dbReference type="SMART" id="SM00418">
    <property type="entry name" value="HTH_ARSR"/>
    <property type="match status" value="1"/>
</dbReference>
<keyword evidence="1" id="KW-0805">Transcription regulation</keyword>
<organism evidence="5">
    <name type="scientific">candidate division WOR-3 bacterium</name>
    <dbReference type="NCBI Taxonomy" id="2052148"/>
    <lineage>
        <taxon>Bacteria</taxon>
        <taxon>Bacteria division WOR-3</taxon>
    </lineage>
</organism>
<dbReference type="Proteomes" id="UP000886014">
    <property type="component" value="Unassembled WGS sequence"/>
</dbReference>
<dbReference type="PRINTS" id="PR00778">
    <property type="entry name" value="HTHARSR"/>
</dbReference>
<dbReference type="InterPro" id="IPR051081">
    <property type="entry name" value="HTH_MetalResp_TranReg"/>
</dbReference>
<sequence length="113" mass="12921">MTEGGKEVKKIVNDIEDPRKDIFSALSCGRRIRILEIMKDKEVCGCDLIPILQIDQSAVSRHLSILKRAGLVESRKQGVNVYYKIANPRIFELLSLASEIIKEREKKLLEKLK</sequence>
<evidence type="ECO:0000259" key="4">
    <source>
        <dbReference type="PROSITE" id="PS50987"/>
    </source>
</evidence>
<dbReference type="Gene3D" id="1.10.10.10">
    <property type="entry name" value="Winged helix-like DNA-binding domain superfamily/Winged helix DNA-binding domain"/>
    <property type="match status" value="1"/>
</dbReference>
<gene>
    <name evidence="5" type="ORF">ENL41_02380</name>
</gene>
<dbReference type="PANTHER" id="PTHR33154">
    <property type="entry name" value="TRANSCRIPTIONAL REGULATOR, ARSR FAMILY"/>
    <property type="match status" value="1"/>
</dbReference>
<protein>
    <submittedName>
        <fullName evidence="5">ArsR family transcriptional regulator</fullName>
    </submittedName>
</protein>
<evidence type="ECO:0000256" key="2">
    <source>
        <dbReference type="ARBA" id="ARBA00023125"/>
    </source>
</evidence>
<dbReference type="EMBL" id="DRTV01000166">
    <property type="protein sequence ID" value="HHF58252.1"/>
    <property type="molecule type" value="Genomic_DNA"/>
</dbReference>
<name>A0A7C5M4M3_UNCW3</name>
<dbReference type="GO" id="GO:0003700">
    <property type="term" value="F:DNA-binding transcription factor activity"/>
    <property type="evidence" value="ECO:0007669"/>
    <property type="project" value="InterPro"/>
</dbReference>
<dbReference type="InterPro" id="IPR036388">
    <property type="entry name" value="WH-like_DNA-bd_sf"/>
</dbReference>
<dbReference type="AlphaFoldDB" id="A0A7C5M4M3"/>
<dbReference type="GO" id="GO:0003677">
    <property type="term" value="F:DNA binding"/>
    <property type="evidence" value="ECO:0007669"/>
    <property type="project" value="UniProtKB-KW"/>
</dbReference>
<dbReference type="NCBIfam" id="NF033788">
    <property type="entry name" value="HTH_metalloreg"/>
    <property type="match status" value="1"/>
</dbReference>
<evidence type="ECO:0000256" key="3">
    <source>
        <dbReference type="ARBA" id="ARBA00023163"/>
    </source>
</evidence>
<evidence type="ECO:0000313" key="5">
    <source>
        <dbReference type="EMBL" id="HHF58252.1"/>
    </source>
</evidence>